<dbReference type="RefSeq" id="WP_191691583.1">
    <property type="nucleotide sequence ID" value="NZ_JACSQY010000012.1"/>
</dbReference>
<proteinExistence type="predicted"/>
<organism evidence="1 2">
    <name type="scientific">Sporosarcina gallistercoris</name>
    <dbReference type="NCBI Taxonomy" id="2762245"/>
    <lineage>
        <taxon>Bacteria</taxon>
        <taxon>Bacillati</taxon>
        <taxon>Bacillota</taxon>
        <taxon>Bacilli</taxon>
        <taxon>Bacillales</taxon>
        <taxon>Caryophanaceae</taxon>
        <taxon>Sporosarcina</taxon>
    </lineage>
</organism>
<accession>A0ABR8PMP4</accession>
<dbReference type="InterPro" id="IPR029465">
    <property type="entry name" value="ATPgrasp_TupA"/>
</dbReference>
<dbReference type="EMBL" id="JACSQY010000012">
    <property type="protein sequence ID" value="MBD7909419.1"/>
    <property type="molecule type" value="Genomic_DNA"/>
</dbReference>
<comment type="caution">
    <text evidence="1">The sequence shown here is derived from an EMBL/GenBank/DDBJ whole genome shotgun (WGS) entry which is preliminary data.</text>
</comment>
<protein>
    <submittedName>
        <fullName evidence="1">Glycosyl transferase</fullName>
    </submittedName>
</protein>
<dbReference type="GO" id="GO:0016740">
    <property type="term" value="F:transferase activity"/>
    <property type="evidence" value="ECO:0007669"/>
    <property type="project" value="UniProtKB-KW"/>
</dbReference>
<sequence length="293" mass="35066">MNYTFFKKNISIIKKFIPDTLFLRLQYKYHLGESLNLVNPKTFNEKIQWLKLYDRNEEYINLVDKYSVRKYISKTIGENYLIPLLGIYESVDEINWDDLPNKFVLKCTHGSSSNIICKNKSELNIKESKKLLQNWMKKNWFWYGREWPYKMVKPRIICEKYMVDESKNELKDYKFFCFNGEPKIIQVDYNRYSGHKRNLYDINWSYIDASIGVPSDSNVMIKRPEKLDEMLKLAKILAKNYPHVRVDFYFSNNEIFFGEMTLYHGSGFEIFKPESLGGKMGGWINLNRKKENV</sequence>
<dbReference type="Pfam" id="PF14305">
    <property type="entry name" value="ATPgrasp_TupA"/>
    <property type="match status" value="1"/>
</dbReference>
<keyword evidence="2" id="KW-1185">Reference proteome</keyword>
<reference evidence="1 2" key="1">
    <citation type="submission" date="2020-08" db="EMBL/GenBank/DDBJ databases">
        <title>A Genomic Blueprint of the Chicken Gut Microbiome.</title>
        <authorList>
            <person name="Gilroy R."/>
            <person name="Ravi A."/>
            <person name="Getino M."/>
            <person name="Pursley I."/>
            <person name="Horton D.L."/>
            <person name="Alikhan N.-F."/>
            <person name="Baker D."/>
            <person name="Gharbi K."/>
            <person name="Hall N."/>
            <person name="Watson M."/>
            <person name="Adriaenssens E.M."/>
            <person name="Foster-Nyarko E."/>
            <person name="Jarju S."/>
            <person name="Secka A."/>
            <person name="Antonio M."/>
            <person name="Oren A."/>
            <person name="Chaudhuri R."/>
            <person name="La Ragione R.M."/>
            <person name="Hildebrand F."/>
            <person name="Pallen M.J."/>
        </authorList>
    </citation>
    <scope>NUCLEOTIDE SEQUENCE [LARGE SCALE GENOMIC DNA]</scope>
    <source>
        <strain evidence="1 2">Sa3CUA8</strain>
    </source>
</reference>
<name>A0ABR8PMP4_9BACL</name>
<gene>
    <name evidence="1" type="ORF">H9659_13865</name>
</gene>
<dbReference type="Proteomes" id="UP000659496">
    <property type="component" value="Unassembled WGS sequence"/>
</dbReference>
<evidence type="ECO:0000313" key="2">
    <source>
        <dbReference type="Proteomes" id="UP000659496"/>
    </source>
</evidence>
<keyword evidence="1" id="KW-0808">Transferase</keyword>
<evidence type="ECO:0000313" key="1">
    <source>
        <dbReference type="EMBL" id="MBD7909419.1"/>
    </source>
</evidence>